<organism evidence="2 3">
    <name type="scientific">Candidatus Macondimonas diazotrophica</name>
    <dbReference type="NCBI Taxonomy" id="2305248"/>
    <lineage>
        <taxon>Bacteria</taxon>
        <taxon>Pseudomonadati</taxon>
        <taxon>Pseudomonadota</taxon>
        <taxon>Gammaproteobacteria</taxon>
        <taxon>Chromatiales</taxon>
        <taxon>Ectothiorhodospiraceae</taxon>
        <taxon>Candidatus Macondimonas</taxon>
    </lineage>
</organism>
<dbReference type="EMBL" id="SRIO01000013">
    <property type="protein sequence ID" value="TFZ82009.1"/>
    <property type="molecule type" value="Genomic_DNA"/>
</dbReference>
<evidence type="ECO:0000313" key="2">
    <source>
        <dbReference type="EMBL" id="TFZ82009.1"/>
    </source>
</evidence>
<dbReference type="InterPro" id="IPR017087">
    <property type="entry name" value="UCP037004"/>
</dbReference>
<sequence>MTCDPVPPTPRLTLGISACLLGEPVRYNGGHKRDRYILEKLSPHFDFRPICPEMAIGLGTPRPPLRLVQEGAALRVLGARDPTLDVTSALSAMGQRIASTAHDLSGYIFKARSPSCGVERVKIYDPDGKASRMGRGVYADALLEALPLLPAEEEGRLKDAALRENFIERVVAYRDWQDLLAAGATAEALVQFHTRHKLQLMAHGSAHLRILGRLIAQLAEAPLAQTVDHYGTGFMHTLHYRATRKRHANVLYHAMGYLKKQLGAPDKAELTHAIEAYRVGHVPRIVPITLMRHHLRQHPHPYLIQQVYWDWAPPALGLWNET</sequence>
<accession>A0A4Z0F8D4</accession>
<dbReference type="PANTHER" id="PTHR30087:SF0">
    <property type="entry name" value="INNER MEMBRANE PROTEIN"/>
    <property type="match status" value="1"/>
</dbReference>
<evidence type="ECO:0000313" key="3">
    <source>
        <dbReference type="Proteomes" id="UP000297890"/>
    </source>
</evidence>
<dbReference type="AlphaFoldDB" id="A0A4Z0F8D4"/>
<dbReference type="InterPro" id="IPR007553">
    <property type="entry name" value="2-thiour_desulf"/>
</dbReference>
<evidence type="ECO:0000259" key="1">
    <source>
        <dbReference type="Pfam" id="PF08349"/>
    </source>
</evidence>
<dbReference type="RefSeq" id="WP_135282295.1">
    <property type="nucleotide sequence ID" value="NZ_SRIO01000013.1"/>
</dbReference>
<dbReference type="Pfam" id="PF08349">
    <property type="entry name" value="DUF1722"/>
    <property type="match status" value="1"/>
</dbReference>
<dbReference type="InterPro" id="IPR013560">
    <property type="entry name" value="DUF1722"/>
</dbReference>
<dbReference type="OrthoDB" id="495783at2"/>
<dbReference type="PIRSF" id="PIRSF037004">
    <property type="entry name" value="UCP037004"/>
    <property type="match status" value="1"/>
</dbReference>
<reference evidence="2 3" key="1">
    <citation type="journal article" date="2019" name="ISME J.">
        <title>Candidatus Macondimonas diazotrophica, a novel gammaproteobacterial genus dominating crude-oil-contaminated coastal sediments.</title>
        <authorList>
            <person name="Karthikeyan S."/>
            <person name="Konstantinidis K."/>
        </authorList>
    </citation>
    <scope>NUCLEOTIDE SEQUENCE [LARGE SCALE GENOMIC DNA]</scope>
    <source>
        <strain evidence="2 3">KTK01</strain>
    </source>
</reference>
<feature type="domain" description="DUF1722" evidence="1">
    <location>
        <begin position="197"/>
        <end position="311"/>
    </location>
</feature>
<dbReference type="Pfam" id="PF04463">
    <property type="entry name" value="2-thiour_desulf"/>
    <property type="match status" value="1"/>
</dbReference>
<proteinExistence type="predicted"/>
<protein>
    <submittedName>
        <fullName evidence="2">DUF1722 domain-containing protein</fullName>
    </submittedName>
</protein>
<keyword evidence="3" id="KW-1185">Reference proteome</keyword>
<comment type="caution">
    <text evidence="2">The sequence shown here is derived from an EMBL/GenBank/DDBJ whole genome shotgun (WGS) entry which is preliminary data.</text>
</comment>
<name>A0A4Z0F8D4_9GAMM</name>
<gene>
    <name evidence="2" type="ORF">E4680_10145</name>
</gene>
<dbReference type="PANTHER" id="PTHR30087">
    <property type="entry name" value="INNER MEMBRANE PROTEIN"/>
    <property type="match status" value="1"/>
</dbReference>
<dbReference type="Proteomes" id="UP000297890">
    <property type="component" value="Unassembled WGS sequence"/>
</dbReference>